<dbReference type="EMBL" id="CM043793">
    <property type="protein sequence ID" value="KAI4820943.1"/>
    <property type="molecule type" value="Genomic_DNA"/>
</dbReference>
<accession>A0ACB9X4C2</accession>
<gene>
    <name evidence="1" type="ORF">KUCAC02_028900</name>
</gene>
<evidence type="ECO:0000313" key="2">
    <source>
        <dbReference type="Proteomes" id="UP001057452"/>
    </source>
</evidence>
<name>A0ACB9X4C2_CHAAC</name>
<keyword evidence="2" id="KW-1185">Reference proteome</keyword>
<reference evidence="1" key="1">
    <citation type="submission" date="2022-05" db="EMBL/GenBank/DDBJ databases">
        <title>Chromosome-level genome of Chaenocephalus aceratus.</title>
        <authorList>
            <person name="Park H."/>
        </authorList>
    </citation>
    <scope>NUCLEOTIDE SEQUENCE</scope>
    <source>
        <strain evidence="1">KU_202001</strain>
    </source>
</reference>
<comment type="caution">
    <text evidence="1">The sequence shown here is derived from an EMBL/GenBank/DDBJ whole genome shotgun (WGS) entry which is preliminary data.</text>
</comment>
<protein>
    <submittedName>
        <fullName evidence="1">Uncharacterized protein</fullName>
    </submittedName>
</protein>
<dbReference type="Proteomes" id="UP001057452">
    <property type="component" value="Chromosome 9"/>
</dbReference>
<evidence type="ECO:0000313" key="1">
    <source>
        <dbReference type="EMBL" id="KAI4820943.1"/>
    </source>
</evidence>
<organism evidence="1 2">
    <name type="scientific">Chaenocephalus aceratus</name>
    <name type="common">Blackfin icefish</name>
    <name type="synonym">Chaenichthys aceratus</name>
    <dbReference type="NCBI Taxonomy" id="36190"/>
    <lineage>
        <taxon>Eukaryota</taxon>
        <taxon>Metazoa</taxon>
        <taxon>Chordata</taxon>
        <taxon>Craniata</taxon>
        <taxon>Vertebrata</taxon>
        <taxon>Euteleostomi</taxon>
        <taxon>Actinopterygii</taxon>
        <taxon>Neopterygii</taxon>
        <taxon>Teleostei</taxon>
        <taxon>Neoteleostei</taxon>
        <taxon>Acanthomorphata</taxon>
        <taxon>Eupercaria</taxon>
        <taxon>Perciformes</taxon>
        <taxon>Notothenioidei</taxon>
        <taxon>Channichthyidae</taxon>
        <taxon>Chaenocephalus</taxon>
    </lineage>
</organism>
<sequence length="2333" mass="252254">MLPVLLLAGWMLALSVPGTASESATLRFLGQTDFVVNESEEAVVRLVVERVGDPVNVTALVLLEGADTGDFESINAAAFLLSTESSKTIFIAVKDDNLPEADETFTFNLRLQSSSNGVTVGTPSKATITILSNDNAFGIIAFNSTEEVVVDEPRGRSHFVPFTLIREKGTFGTVTVNYEISEDRGNITIPVGQAVVHFSILIKDDQIPEDDEVFSVRLTGVAGGALLRSNASSVQLRIRRNDSPLRFSHSVMAVQESAGVIALNVTRGRLTEDGPLIGSEDTEVSVDYMVVSGGGQGSASPDVDFLDLQPVRTPAVKITDDAVPEIAESFHLVLLEESLRGDAVLVSPNAVLVTIEPNDKPNGVLSISSSAAIQPITINEDLTQRNSSDPSPVSDDLTPAAGTVTFAAGQVTAVIPLDIVGDDLPEEAEAFLLKLLRNTTTGNVEVDEPMEMVFYIQDSDDVYGLFRFDPAKEQSIQSQPEGRFLSLHFLRDGGTLGNVSLTLTALYIPAGPIDPALSRDRVLNVSNTVNVLFSLKRMVHVILPIRNDAFLQNGAHFLIQLNTVELVDIRPMIHSNSPRFGGPLNLTLTVTPDIANGEIGFTSNTTVVVYEPEDRNTSTVSLPLRRDGTDGQAKVFWSLQPIGDNRADITVKDLEPLSGSVVFLSGQSDASFNFTIMADNIPEVNETLLLTLDRVETARFIVYFGSNVENQILKAGFTSREIVIVENDDPGGVFEFSSRSRGPWFINEGEAVELHVVRAQGQLLKQLVRYAVMPSDNTSSTAPRASWSSNPERESSHSTPPSRLGNRREVNITVRRNDDPFGVIEFIQSGLTVAINESKGDETHRGTLEVYPVVRNRGRFGEVSVSWVLEPAWSGDLSPIHGDITFMEGEFLKNLTIFSVPDEIPEDMENFTITVSNATGGARLGNILTASLQINKNDDPIYFSEPVVTHLREGGVANFTVLRAGRADFVATVMYRVEYGDASPGDLTLLGNGTLLVYEEGEWMKNVSVAVEDDDTPETDEPFYIVLFNATGDAVVYGADTATVVIEANDDANGIFSLEAAEKPVEEGKTNNFNVLRARGHFGNVTVFWQLFANDSVTPLEGNQEFTNTSGSITFTTGEETKPIVLEAVSDKLPEFNEFFVLGLVNISGGYPGEGGRLAEMSLNASVLIPYNDDPFGVFAISDSNLDQEVAEDVLSEDDMADVTSFTILRQQGTFGDTRWSSGLMPGDTTQPQTRGFSLAFPELTGPSPLKTGLLLSENFTFSSWLVPEPDTDGFIVSKGHGNGTLYYGVKVHTNESHVTVVLYYTVIGSNSPQVARASAEKYLESNAWLHVIVTVDDGIIEFFLDGVPIPGGLRSIKGEGITDGPSSVFIGSDPDGEQRYTGLLQDVRLYRTKLNRSHIHELHTQPAKTDLRNLSGYLRYRQEERQKSFVVEVRDDEEEEGEELFYLLLVGVQGGARLPLPRPIATLRVMKSDNANGLFGFTGACIPDTTEEGSTVSCVIERMRGSLDRVYVNYTVTQLDSSDSETPANQDFGNASGAVVFMPGQRSEVLNLLVLDDNLPELAESFQVTLVSAESSDGRNGSTPTSGASIDPNSSVNTVTVTASDHPYGLLQFQPSPPGEGLISPVLEPAHITVREEDGDVRLLVARAQGLLGRVMVGYRTTPFTASSPEDYEDSDGVLDFLPGERLKFISVTIVDNPVPELDKIFRVELFNADGGVDPFLRSEGSGSGESDSDFLLPSYLHRASLGAASHITVTIAASDDAHGVFQFSPESLSVNGTEPEDGRSSVVLQVDRSFGDLSNVTVFWEADPSSEGELLSRFGNITFGVGQTSEDIIIEVAPDQTPELDQSFNVSLVNVSHGRLGVQTSATLTVLASDDAYGVFVFANVTRSVRIPEADTTVTLTILRQRGLMGQVRVTYGTLKETDPEPYRTPGWSEANITLRVLDDKDPERGESVFVRLISAQLIEGEQERLISNSPSLGPRADIIAQVVVEASDDAFGVLQLSASAVSVAEHYVGAHNKRYSCWGGIFADVSVKFRAVPLTARKGSPVNRSPSMSSMIWSLSWRRPFLIELINQTTGGALLGELTRAIITILPSDDPFGAFVFQAVPVTIEEPGSNSIEVALPIVRNAGTIGTVVVQWQATVNGKLAVGDIRPTSGEVTFAPGETMKRLRVEVLADDVPEITEIIKVKLTDASNGGSLGADTSVDIIVPENDNPYGTVYFEQSGYRLQEPLEGVYNANVTVRRSGGHFGRLEIVYRTSKIDIVGVAQAGGQDMLTYYDVPKPGSPSSSPLRTVNITGQTDPLASCAAACLREAACQAFSLSFRGEPALLHLG</sequence>
<proteinExistence type="predicted"/>